<dbReference type="GeneID" id="5040334"/>
<keyword evidence="3" id="KW-1185">Reference proteome</keyword>
<organism evidence="2 3">
    <name type="scientific">Paramecium tetraurelia</name>
    <dbReference type="NCBI Taxonomy" id="5888"/>
    <lineage>
        <taxon>Eukaryota</taxon>
        <taxon>Sar</taxon>
        <taxon>Alveolata</taxon>
        <taxon>Ciliophora</taxon>
        <taxon>Intramacronucleata</taxon>
        <taxon>Oligohymenophorea</taxon>
        <taxon>Peniculida</taxon>
        <taxon>Parameciidae</taxon>
        <taxon>Paramecium</taxon>
    </lineage>
</organism>
<dbReference type="RefSeq" id="XP_001454549.1">
    <property type="nucleotide sequence ID" value="XM_001454512.2"/>
</dbReference>
<protein>
    <submittedName>
        <fullName evidence="2">Uncharacterized protein</fullName>
    </submittedName>
</protein>
<feature type="compositionally biased region" description="Low complexity" evidence="1">
    <location>
        <begin position="45"/>
        <end position="58"/>
    </location>
</feature>
<evidence type="ECO:0000313" key="2">
    <source>
        <dbReference type="EMBL" id="CAK87152.1"/>
    </source>
</evidence>
<accession>A0DVT5</accession>
<evidence type="ECO:0000313" key="3">
    <source>
        <dbReference type="Proteomes" id="UP000000600"/>
    </source>
</evidence>
<gene>
    <name evidence="2" type="ORF">GSPATT00020805001</name>
</gene>
<dbReference type="EMBL" id="CT868607">
    <property type="protein sequence ID" value="CAK87152.1"/>
    <property type="molecule type" value="Genomic_DNA"/>
</dbReference>
<sequence length="58" mass="6697">MQFASPTEKAPHNPNKYEVTTQNNHVVSDTPLNTEVGEEDNQFSQQQQQQLQQQLQQD</sequence>
<feature type="region of interest" description="Disordered" evidence="1">
    <location>
        <begin position="1"/>
        <end position="58"/>
    </location>
</feature>
<feature type="compositionally biased region" description="Polar residues" evidence="1">
    <location>
        <begin position="18"/>
        <end position="33"/>
    </location>
</feature>
<dbReference type="OrthoDB" id="1434354at2759"/>
<dbReference type="HOGENOM" id="CLU_2983212_0_0_1"/>
<dbReference type="Proteomes" id="UP000000600">
    <property type="component" value="Unassembled WGS sequence"/>
</dbReference>
<dbReference type="AlphaFoldDB" id="A0DVT5"/>
<reference evidence="2 3" key="1">
    <citation type="journal article" date="2006" name="Nature">
        <title>Global trends of whole-genome duplications revealed by the ciliate Paramecium tetraurelia.</title>
        <authorList>
            <consortium name="Genoscope"/>
            <person name="Aury J.-M."/>
            <person name="Jaillon O."/>
            <person name="Duret L."/>
            <person name="Noel B."/>
            <person name="Jubin C."/>
            <person name="Porcel B.M."/>
            <person name="Segurens B."/>
            <person name="Daubin V."/>
            <person name="Anthouard V."/>
            <person name="Aiach N."/>
            <person name="Arnaiz O."/>
            <person name="Billaut A."/>
            <person name="Beisson J."/>
            <person name="Blanc I."/>
            <person name="Bouhouche K."/>
            <person name="Camara F."/>
            <person name="Duharcourt S."/>
            <person name="Guigo R."/>
            <person name="Gogendeau D."/>
            <person name="Katinka M."/>
            <person name="Keller A.-M."/>
            <person name="Kissmehl R."/>
            <person name="Klotz C."/>
            <person name="Koll F."/>
            <person name="Le Moue A."/>
            <person name="Lepere C."/>
            <person name="Malinsky S."/>
            <person name="Nowacki M."/>
            <person name="Nowak J.K."/>
            <person name="Plattner H."/>
            <person name="Poulain J."/>
            <person name="Ruiz F."/>
            <person name="Serrano V."/>
            <person name="Zagulski M."/>
            <person name="Dessen P."/>
            <person name="Betermier M."/>
            <person name="Weissenbach J."/>
            <person name="Scarpelli C."/>
            <person name="Schachter V."/>
            <person name="Sperling L."/>
            <person name="Meyer E."/>
            <person name="Cohen J."/>
            <person name="Wincker P."/>
        </authorList>
    </citation>
    <scope>NUCLEOTIDE SEQUENCE [LARGE SCALE GENOMIC DNA]</scope>
    <source>
        <strain evidence="2 3">Stock d4-2</strain>
    </source>
</reference>
<proteinExistence type="predicted"/>
<name>A0DVT5_PARTE</name>
<dbReference type="KEGG" id="ptm:GSPATT00020805001"/>
<dbReference type="InParanoid" id="A0DVT5"/>
<evidence type="ECO:0000256" key="1">
    <source>
        <dbReference type="SAM" id="MobiDB-lite"/>
    </source>
</evidence>